<dbReference type="InterPro" id="IPR041712">
    <property type="entry name" value="DHPS-like_MBL-fold"/>
</dbReference>
<dbReference type="InterPro" id="IPR001279">
    <property type="entry name" value="Metallo-B-lactamas"/>
</dbReference>
<dbReference type="GO" id="GO:0016740">
    <property type="term" value="F:transferase activity"/>
    <property type="evidence" value="ECO:0007669"/>
    <property type="project" value="TreeGrafter"/>
</dbReference>
<dbReference type="Proteomes" id="UP000002725">
    <property type="component" value="Chromosome"/>
</dbReference>
<evidence type="ECO:0000313" key="2">
    <source>
        <dbReference type="EMBL" id="ACF45820.1"/>
    </source>
</evidence>
<dbReference type="KEGG" id="paa:Paes_0773"/>
<dbReference type="InterPro" id="IPR052926">
    <property type="entry name" value="Metallo-beta-lactamase_dom"/>
</dbReference>
<accession>B4S6Y3</accession>
<protein>
    <submittedName>
        <fullName evidence="2">Beta-lactamase domain protein</fullName>
    </submittedName>
</protein>
<feature type="domain" description="Metallo-beta-lactamase" evidence="1">
    <location>
        <begin position="18"/>
        <end position="208"/>
    </location>
</feature>
<proteinExistence type="predicted"/>
<dbReference type="PANTHER" id="PTHR13754:SF13">
    <property type="entry name" value="METALLO-BETA-LACTAMASE SUPERFAMILY PROTEIN (AFU_ORTHOLOGUE AFUA_3G07630)"/>
    <property type="match status" value="1"/>
</dbReference>
<dbReference type="SUPFAM" id="SSF56281">
    <property type="entry name" value="Metallo-hydrolase/oxidoreductase"/>
    <property type="match status" value="1"/>
</dbReference>
<dbReference type="SMART" id="SM00849">
    <property type="entry name" value="Lactamase_B"/>
    <property type="match status" value="1"/>
</dbReference>
<dbReference type="Pfam" id="PF23023">
    <property type="entry name" value="Anti-Pycsar_Apyc1"/>
    <property type="match status" value="1"/>
</dbReference>
<reference evidence="2" key="1">
    <citation type="submission" date="2008-06" db="EMBL/GenBank/DDBJ databases">
        <title>Complete sequence of chromosome of Prosthecochloris aestuarii DSM 271.</title>
        <authorList>
            <consortium name="US DOE Joint Genome Institute"/>
            <person name="Lucas S."/>
            <person name="Copeland A."/>
            <person name="Lapidus A."/>
            <person name="Glavina del Rio T."/>
            <person name="Dalin E."/>
            <person name="Tice H."/>
            <person name="Bruce D."/>
            <person name="Goodwin L."/>
            <person name="Pitluck S."/>
            <person name="Schmutz J."/>
            <person name="Larimer F."/>
            <person name="Land M."/>
            <person name="Hauser L."/>
            <person name="Kyrpides N."/>
            <person name="Anderson I."/>
            <person name="Liu Z."/>
            <person name="Li T."/>
            <person name="Zhao F."/>
            <person name="Overmann J."/>
            <person name="Bryant D.A."/>
            <person name="Richardson P."/>
        </authorList>
    </citation>
    <scope>NUCLEOTIDE SEQUENCE [LARGE SCALE GENOMIC DNA]</scope>
    <source>
        <strain evidence="2">DSM 271</strain>
    </source>
</reference>
<dbReference type="InterPro" id="IPR036866">
    <property type="entry name" value="RibonucZ/Hydroxyglut_hydro"/>
</dbReference>
<dbReference type="HOGENOM" id="CLU_036012_1_0_10"/>
<dbReference type="STRING" id="290512.Paes_0773"/>
<evidence type="ECO:0000313" key="3">
    <source>
        <dbReference type="Proteomes" id="UP000002725"/>
    </source>
</evidence>
<keyword evidence="3" id="KW-1185">Reference proteome</keyword>
<organism evidence="2 3">
    <name type="scientific">Prosthecochloris aestuarii (strain DSM 271 / SK 413)</name>
    <dbReference type="NCBI Taxonomy" id="290512"/>
    <lineage>
        <taxon>Bacteria</taxon>
        <taxon>Pseudomonadati</taxon>
        <taxon>Chlorobiota</taxon>
        <taxon>Chlorobiia</taxon>
        <taxon>Chlorobiales</taxon>
        <taxon>Chlorobiaceae</taxon>
        <taxon>Prosthecochloris</taxon>
    </lineage>
</organism>
<dbReference type="PANTHER" id="PTHR13754">
    <property type="entry name" value="METALLO-BETA-LACTAMASE SUPERFAMILY PROTEIN"/>
    <property type="match status" value="1"/>
</dbReference>
<dbReference type="Gene3D" id="3.60.15.10">
    <property type="entry name" value="Ribonuclease Z/Hydroxyacylglutathione hydrolase-like"/>
    <property type="match status" value="1"/>
</dbReference>
<gene>
    <name evidence="2" type="ordered locus">Paes_0773</name>
</gene>
<dbReference type="AlphaFoldDB" id="B4S6Y3"/>
<dbReference type="eggNOG" id="COG1237">
    <property type="taxonomic scope" value="Bacteria"/>
</dbReference>
<evidence type="ECO:0000259" key="1">
    <source>
        <dbReference type="SMART" id="SM00849"/>
    </source>
</evidence>
<dbReference type="EMBL" id="CP001108">
    <property type="protein sequence ID" value="ACF45820.1"/>
    <property type="molecule type" value="Genomic_DNA"/>
</dbReference>
<name>B4S6Y3_PROA2</name>
<dbReference type="CDD" id="cd07713">
    <property type="entry name" value="DHPS-like_MBL-fold"/>
    <property type="match status" value="1"/>
</dbReference>
<dbReference type="RefSeq" id="WP_012505357.1">
    <property type="nucleotide sequence ID" value="NC_011059.1"/>
</dbReference>
<sequence length="237" mass="25766">MNICVLYDNTALKPGLASGWGFSVLVGQGTLFDTGENGESLLHNMQQLDRDINNIERLVISHNHWDHIGGLEELLAQRYGLEVYIGETMGKDLENTIITHGGKVVYTKPGMKITDNIYTTGAIPASYKEQPMPEQALIIRTPQGTGIITGCSHPQVPLIVESAKALFPEDNISLLLGGFHWRDFSAIEAEKAAEDLQRFSIATIVPTHCSGQPAVDALNKVHRGSVMTAGAGFELTL</sequence>